<dbReference type="HOGENOM" id="CLU_001908_1_1_1"/>
<evidence type="ECO:0000256" key="5">
    <source>
        <dbReference type="ARBA" id="ARBA00022737"/>
    </source>
</evidence>
<keyword evidence="9" id="KW-0333">Golgi apparatus</keyword>
<feature type="region of interest" description="Disordered" evidence="10">
    <location>
        <begin position="879"/>
        <end position="901"/>
    </location>
</feature>
<comment type="subunit">
    <text evidence="9">Adaptor protein complex 3 (AP-3) is a heterotetramer.</text>
</comment>
<dbReference type="eggNOG" id="KOG1059">
    <property type="taxonomic scope" value="Eukaryota"/>
</dbReference>
<comment type="function">
    <text evidence="9">Part of the AP-3 complex, an adaptor-related complex which is not clathrin-associated. The complex is associated with the Golgi region as well as more peripheral structures. It facilitates the budding of vesicles from the Golgi membrane.</text>
</comment>
<dbReference type="PIRSF" id="PIRSF037092">
    <property type="entry name" value="AP3_complex_delta"/>
    <property type="match status" value="1"/>
</dbReference>
<dbReference type="SUPFAM" id="SSF48371">
    <property type="entry name" value="ARM repeat"/>
    <property type="match status" value="1"/>
</dbReference>
<dbReference type="RefSeq" id="XP_003687488.1">
    <property type="nucleotide sequence ID" value="XM_003687440.1"/>
</dbReference>
<dbReference type="GO" id="GO:0010008">
    <property type="term" value="C:endosome membrane"/>
    <property type="evidence" value="ECO:0007669"/>
    <property type="project" value="TreeGrafter"/>
</dbReference>
<dbReference type="PANTHER" id="PTHR22781">
    <property type="entry name" value="DELTA ADAPTIN-RELATED"/>
    <property type="match status" value="1"/>
</dbReference>
<dbReference type="InterPro" id="IPR016024">
    <property type="entry name" value="ARM-type_fold"/>
</dbReference>
<dbReference type="OrthoDB" id="10264595at2759"/>
<gene>
    <name evidence="12" type="primary">TPHA0J02340</name>
    <name evidence="12" type="ordered locus">TPHA_0J02340</name>
</gene>
<feature type="compositionally biased region" description="Basic and acidic residues" evidence="10">
    <location>
        <begin position="737"/>
        <end position="749"/>
    </location>
</feature>
<dbReference type="InterPro" id="IPR017105">
    <property type="entry name" value="AP3_complex_dsu"/>
</dbReference>
<feature type="domain" description="Clathrin/coatomer adaptor adaptin-like N-terminal" evidence="11">
    <location>
        <begin position="50"/>
        <end position="603"/>
    </location>
</feature>
<keyword evidence="7" id="KW-0472">Membrane</keyword>
<evidence type="ECO:0000256" key="1">
    <source>
        <dbReference type="ARBA" id="ARBA00004145"/>
    </source>
</evidence>
<evidence type="ECO:0000256" key="4">
    <source>
        <dbReference type="ARBA" id="ARBA00022448"/>
    </source>
</evidence>
<dbReference type="PANTHER" id="PTHR22781:SF12">
    <property type="entry name" value="AP-3 COMPLEX SUBUNIT DELTA-1"/>
    <property type="match status" value="1"/>
</dbReference>
<reference evidence="12 13" key="1">
    <citation type="journal article" date="2011" name="Proc. Natl. Acad. Sci. U.S.A.">
        <title>Evolutionary erosion of yeast sex chromosomes by mating-type switching accidents.</title>
        <authorList>
            <person name="Gordon J.L."/>
            <person name="Armisen D."/>
            <person name="Proux-Wera E."/>
            <person name="Oheigeartaigh S.S."/>
            <person name="Byrne K.P."/>
            <person name="Wolfe K.H."/>
        </authorList>
    </citation>
    <scope>NUCLEOTIDE SEQUENCE [LARGE SCALE GENOMIC DNA]</scope>
    <source>
        <strain evidence="13">ATCC 24235 / CBS 4417 / NBRC 1672 / NRRL Y-8282 / UCD 70-5</strain>
    </source>
</reference>
<evidence type="ECO:0000256" key="7">
    <source>
        <dbReference type="ARBA" id="ARBA00023136"/>
    </source>
</evidence>
<dbReference type="InterPro" id="IPR002553">
    <property type="entry name" value="Clathrin/coatomer_adapt-like_N"/>
</dbReference>
<dbReference type="KEGG" id="tpf:TPHA_0J02340"/>
<dbReference type="Pfam" id="PF01602">
    <property type="entry name" value="Adaptin_N"/>
    <property type="match status" value="1"/>
</dbReference>
<dbReference type="GO" id="GO:0006896">
    <property type="term" value="P:Golgi to vacuole transport"/>
    <property type="evidence" value="ECO:0007669"/>
    <property type="project" value="EnsemblFungi"/>
</dbReference>
<dbReference type="AlphaFoldDB" id="G8BYW2"/>
<dbReference type="STRING" id="1071381.G8BYW2"/>
<dbReference type="GO" id="GO:0006623">
    <property type="term" value="P:protein targeting to vacuole"/>
    <property type="evidence" value="ECO:0007669"/>
    <property type="project" value="EnsemblFungi"/>
</dbReference>
<dbReference type="InterPro" id="IPR011989">
    <property type="entry name" value="ARM-like"/>
</dbReference>
<organism evidence="12 13">
    <name type="scientific">Tetrapisispora phaffii (strain ATCC 24235 / CBS 4417 / NBRC 1672 / NRRL Y-8282 / UCD 70-5)</name>
    <name type="common">Yeast</name>
    <name type="synonym">Fabospora phaffii</name>
    <dbReference type="NCBI Taxonomy" id="1071381"/>
    <lineage>
        <taxon>Eukaryota</taxon>
        <taxon>Fungi</taxon>
        <taxon>Dikarya</taxon>
        <taxon>Ascomycota</taxon>
        <taxon>Saccharomycotina</taxon>
        <taxon>Saccharomycetes</taxon>
        <taxon>Saccharomycetales</taxon>
        <taxon>Saccharomycetaceae</taxon>
        <taxon>Tetrapisispora</taxon>
    </lineage>
</organism>
<evidence type="ECO:0000256" key="2">
    <source>
        <dbReference type="ARBA" id="ARBA00006613"/>
    </source>
</evidence>
<evidence type="ECO:0000256" key="8">
    <source>
        <dbReference type="ARBA" id="ARBA00023329"/>
    </source>
</evidence>
<feature type="region of interest" description="Disordered" evidence="10">
    <location>
        <begin position="736"/>
        <end position="755"/>
    </location>
</feature>
<comment type="similarity">
    <text evidence="2 9">Belongs to the adaptor complexes large subunit family.</text>
</comment>
<keyword evidence="8" id="KW-0968">Cytoplasmic vesicle</keyword>
<evidence type="ECO:0000256" key="10">
    <source>
        <dbReference type="SAM" id="MobiDB-lite"/>
    </source>
</evidence>
<accession>G8BYW2</accession>
<dbReference type="FunFam" id="1.25.10.10:FF:000251">
    <property type="entry name" value="AP-3 complex subunit delta"/>
    <property type="match status" value="1"/>
</dbReference>
<dbReference type="GeneID" id="11533184"/>
<dbReference type="OMA" id="SGNNWMA"/>
<comment type="subcellular location">
    <subcellularLocation>
        <location evidence="1">Cytoplasmic vesicle</location>
        <location evidence="1">Clathrin-coated vesicle membrane</location>
        <topology evidence="1">Peripheral membrane protein</topology>
        <orientation evidence="1">Cytoplasmic side</orientation>
    </subcellularLocation>
    <subcellularLocation>
        <location evidence="9">Golgi apparatus</location>
    </subcellularLocation>
</comment>
<dbReference type="Proteomes" id="UP000005666">
    <property type="component" value="Chromosome 10"/>
</dbReference>
<keyword evidence="13" id="KW-1185">Reference proteome</keyword>
<evidence type="ECO:0000313" key="13">
    <source>
        <dbReference type="Proteomes" id="UP000005666"/>
    </source>
</evidence>
<dbReference type="GO" id="GO:0030123">
    <property type="term" value="C:AP-3 adaptor complex"/>
    <property type="evidence" value="ECO:0007669"/>
    <property type="project" value="EnsemblFungi"/>
</dbReference>
<protein>
    <recommendedName>
        <fullName evidence="3 9">AP-3 complex subunit delta</fullName>
    </recommendedName>
</protein>
<dbReference type="Gene3D" id="1.25.10.10">
    <property type="entry name" value="Leucine-rich Repeat Variant"/>
    <property type="match status" value="1"/>
</dbReference>
<keyword evidence="4 9" id="KW-0813">Transport</keyword>
<dbReference type="GO" id="GO:0030665">
    <property type="term" value="C:clathrin-coated vesicle membrane"/>
    <property type="evidence" value="ECO:0007669"/>
    <property type="project" value="UniProtKB-SubCell"/>
</dbReference>
<keyword evidence="6 9" id="KW-0653">Protein transport</keyword>
<evidence type="ECO:0000256" key="9">
    <source>
        <dbReference type="PIRNR" id="PIRNR037092"/>
    </source>
</evidence>
<evidence type="ECO:0000256" key="3">
    <source>
        <dbReference type="ARBA" id="ARBA00015717"/>
    </source>
</evidence>
<proteinExistence type="inferred from homology"/>
<evidence type="ECO:0000313" key="12">
    <source>
        <dbReference type="EMBL" id="CCE65054.1"/>
    </source>
</evidence>
<feature type="compositionally biased region" description="Basic residues" evidence="10">
    <location>
        <begin position="879"/>
        <end position="891"/>
    </location>
</feature>
<name>G8BYW2_TETPH</name>
<dbReference type="GO" id="GO:0005794">
    <property type="term" value="C:Golgi apparatus"/>
    <property type="evidence" value="ECO:0007669"/>
    <property type="project" value="UniProtKB-SubCell"/>
</dbReference>
<sequence>MSQYMQASEDVMQRLRPFGIFFEKSLKGLIRGIRANNDTPDKLDEFLELVLKECREEVASLDMNTKTNAVLKMTYLEMYGYDMSWANFHILEVMSSNKIQQKRVGYLAASQSFYKDTDILMLATNLMRKDLQYMGSNDVVKVGIALSGLSTVITPSLAENVCNDLILMLNSSKPYIRKKSLSALYKVFLEYPEALRDNFDKFTATLDNDDISVVSASVSVICELAKKNPAPFISLSPLLYEILINIENNWIIIRLLKLFTNLSQYEEKLRPKLLPKVLELMGITTATSVMYESINCIVKGDMLEVDDYDTALECLEKLEQFCNSQDPNLRYISCGLFYKIGKINADFISQFSKLIIKLISDVDVSIRSKALELLEGIINEDNIKKIVKELLQQLLRPTEMQVDNMITLSKTVSIIVPESYKIKVINVIIELCSMNNFENIPDFEWYSAVLLDLAILSQDLSDKSLGKNIGVQLKEMMLRVPEMRSNIISTVISIVSDENMDSQLPTILNDSFWILGEYSSLIQNGNDLIGLLLSRADKYPFKTVPILIIAVVKIFSNWCNNNSSDLDSVKQLLEEIILFLEKFSNSSYFETQERAIEILEFLRLCHDSFDDESTEVPVLLSEVLPSLFFSYELTPIRPGTQKKFQSTISVDLETPFLTEKELQDLLNEEENNYEYDGQLEISDDSDDSDVSIAYNTIYKDDISIAEEYESNNNKNNASHQFDDSRSSNPFYLGEEEVTSKTKKDNHLLDVDNSDDNQITSRYDIKTINLLDDKIDDGKKKSKKKKHKIQILADADLFKDSELTESTKSADFSNNSRSKIKSKLASFDFSKDPQANQDDDSVLEELRGKFASQNISTEIKTIQTQGGDDDGEEVIIIKKHKKKSKKRNKKTKPIIEDIGSDM</sequence>
<keyword evidence="5" id="KW-0677">Repeat</keyword>
<evidence type="ECO:0000256" key="6">
    <source>
        <dbReference type="ARBA" id="ARBA00022927"/>
    </source>
</evidence>
<evidence type="ECO:0000259" key="11">
    <source>
        <dbReference type="Pfam" id="PF01602"/>
    </source>
</evidence>
<dbReference type="EMBL" id="HE612865">
    <property type="protein sequence ID" value="CCE65054.1"/>
    <property type="molecule type" value="Genomic_DNA"/>
</dbReference>